<organism evidence="1 2">
    <name type="scientific">Smittium mucronatum</name>
    <dbReference type="NCBI Taxonomy" id="133383"/>
    <lineage>
        <taxon>Eukaryota</taxon>
        <taxon>Fungi</taxon>
        <taxon>Fungi incertae sedis</taxon>
        <taxon>Zoopagomycota</taxon>
        <taxon>Kickxellomycotina</taxon>
        <taxon>Harpellomycetes</taxon>
        <taxon>Harpellales</taxon>
        <taxon>Legeriomycetaceae</taxon>
        <taxon>Smittium</taxon>
    </lineage>
</organism>
<protein>
    <submittedName>
        <fullName evidence="1">Uncharacterized protein</fullName>
    </submittedName>
</protein>
<accession>A0A1R0H749</accession>
<proteinExistence type="predicted"/>
<comment type="caution">
    <text evidence="1">The sequence shown here is derived from an EMBL/GenBank/DDBJ whole genome shotgun (WGS) entry which is preliminary data.</text>
</comment>
<reference evidence="1 2" key="1">
    <citation type="journal article" date="2016" name="Mol. Biol. Evol.">
        <title>Genome-Wide Survey of Gut Fungi (Harpellales) Reveals the First Horizontally Transferred Ubiquitin Gene from a Mosquito Host.</title>
        <authorList>
            <person name="Wang Y."/>
            <person name="White M.M."/>
            <person name="Kvist S."/>
            <person name="Moncalvo J.M."/>
        </authorList>
    </citation>
    <scope>NUCLEOTIDE SEQUENCE [LARGE SCALE GENOMIC DNA]</scope>
    <source>
        <strain evidence="1 2">ALG-7-W6</strain>
    </source>
</reference>
<dbReference type="AlphaFoldDB" id="A0A1R0H749"/>
<keyword evidence="2" id="KW-1185">Reference proteome</keyword>
<evidence type="ECO:0000313" key="1">
    <source>
        <dbReference type="EMBL" id="OLY85042.1"/>
    </source>
</evidence>
<evidence type="ECO:0000313" key="2">
    <source>
        <dbReference type="Proteomes" id="UP000187455"/>
    </source>
</evidence>
<gene>
    <name evidence="1" type="ORF">AYI68_g778</name>
</gene>
<dbReference type="Proteomes" id="UP000187455">
    <property type="component" value="Unassembled WGS sequence"/>
</dbReference>
<name>A0A1R0H749_9FUNG</name>
<dbReference type="EMBL" id="LSSL01000264">
    <property type="protein sequence ID" value="OLY85042.1"/>
    <property type="molecule type" value="Genomic_DNA"/>
</dbReference>
<sequence>MPIRGISQAAKFVVEVKLSLGNYNCTTDLHVLSTTKEDLLILNSPDGTQFILLEWKKKIVTPVSRNKPVVQSETVQKSSTVLGGMKPNFSKLKTIQLSVLLDEFGNILS</sequence>